<dbReference type="EMBL" id="BPWL01000002">
    <property type="protein sequence ID" value="GJJ07747.1"/>
    <property type="molecule type" value="Genomic_DNA"/>
</dbReference>
<evidence type="ECO:0000256" key="1">
    <source>
        <dbReference type="ARBA" id="ARBA00006432"/>
    </source>
</evidence>
<dbReference type="PANTHER" id="PTHR43201:SF8">
    <property type="entry name" value="ACYL-COA SYNTHETASE FAMILY MEMBER 3"/>
    <property type="match status" value="1"/>
</dbReference>
<comment type="similarity">
    <text evidence="1">Belongs to the ATP-dependent AMP-binding enzyme family.</text>
</comment>
<feature type="domain" description="AMP-dependent synthetase/ligase" evidence="2">
    <location>
        <begin position="17"/>
        <end position="269"/>
    </location>
</feature>
<dbReference type="AlphaFoldDB" id="A0AAV5A2A9"/>
<name>A0AAV5A2A9_9AGAM</name>
<proteinExistence type="inferred from homology"/>
<dbReference type="Proteomes" id="UP001050691">
    <property type="component" value="Unassembled WGS sequence"/>
</dbReference>
<evidence type="ECO:0000313" key="3">
    <source>
        <dbReference type="EMBL" id="GJJ07747.1"/>
    </source>
</evidence>
<sequence length="477" mass="54589">MFYSLWYRTSGISYFDVVHIFAIIRAGCVPHLINVELSKTLSPLILDLLHESNACALFIDPSLTQNDFLKTKYQYRDIFTIKDVSEYPIELNRDLLPPIPINFPSEQLILVLHTSGSTGGRCKLVRQDFRTFSAQVKKRKHVLDKNRRSAQLTAPRIGSFCHTAQITEFLTVITHAGTVILTNPNFNSSKLIEMYQECHLTMIAQFSAFVTLHLKNSRTDPLLLNVLKSMDEILFCGSTIPESELQWAKENRIPILNAFGMTECGGLLVGLRDDPACLIPVRLEGLHYAFRSISNTKRDLEISLNRNQKIQRLEELIVLSNSIDCPHPTLRSKTDGHFHTGDLFEEVYKGRYLFRGRIDDLIKMENGRICDTKSIEDRLRKNCDDIIHACVVVGTNRPSPALLIEPKLSTYNKERLITSVELQLTEYNANVYEHERLTRNHITVVRKGSLPRTLKGNIRRNLAEQMFSRQLDQIYGS</sequence>
<gene>
    <name evidence="3" type="ORF">Clacol_001952</name>
</gene>
<dbReference type="Pfam" id="PF23562">
    <property type="entry name" value="AMP-binding_C_3"/>
    <property type="match status" value="1"/>
</dbReference>
<dbReference type="GO" id="GO:0031956">
    <property type="term" value="F:medium-chain fatty acid-CoA ligase activity"/>
    <property type="evidence" value="ECO:0007669"/>
    <property type="project" value="TreeGrafter"/>
</dbReference>
<reference evidence="3" key="1">
    <citation type="submission" date="2021-10" db="EMBL/GenBank/DDBJ databases">
        <title>De novo Genome Assembly of Clathrus columnatus (Basidiomycota, Fungi) Using Illumina and Nanopore Sequence Data.</title>
        <authorList>
            <person name="Ogiso-Tanaka E."/>
            <person name="Itagaki H."/>
            <person name="Hosoya T."/>
            <person name="Hosaka K."/>
        </authorList>
    </citation>
    <scope>NUCLEOTIDE SEQUENCE</scope>
    <source>
        <strain evidence="3">MO-923</strain>
    </source>
</reference>
<keyword evidence="4" id="KW-1185">Reference proteome</keyword>
<dbReference type="Pfam" id="PF00501">
    <property type="entry name" value="AMP-binding"/>
    <property type="match status" value="1"/>
</dbReference>
<dbReference type="PANTHER" id="PTHR43201">
    <property type="entry name" value="ACYL-COA SYNTHETASE"/>
    <property type="match status" value="1"/>
</dbReference>
<dbReference type="InterPro" id="IPR042099">
    <property type="entry name" value="ANL_N_sf"/>
</dbReference>
<accession>A0AAV5A2A9</accession>
<organism evidence="3 4">
    <name type="scientific">Clathrus columnatus</name>
    <dbReference type="NCBI Taxonomy" id="1419009"/>
    <lineage>
        <taxon>Eukaryota</taxon>
        <taxon>Fungi</taxon>
        <taxon>Dikarya</taxon>
        <taxon>Basidiomycota</taxon>
        <taxon>Agaricomycotina</taxon>
        <taxon>Agaricomycetes</taxon>
        <taxon>Phallomycetidae</taxon>
        <taxon>Phallales</taxon>
        <taxon>Clathraceae</taxon>
        <taxon>Clathrus</taxon>
    </lineage>
</organism>
<evidence type="ECO:0000313" key="4">
    <source>
        <dbReference type="Proteomes" id="UP001050691"/>
    </source>
</evidence>
<dbReference type="SUPFAM" id="SSF56801">
    <property type="entry name" value="Acetyl-CoA synthetase-like"/>
    <property type="match status" value="1"/>
</dbReference>
<dbReference type="Gene3D" id="3.40.50.12780">
    <property type="entry name" value="N-terminal domain of ligase-like"/>
    <property type="match status" value="1"/>
</dbReference>
<evidence type="ECO:0000259" key="2">
    <source>
        <dbReference type="Pfam" id="PF00501"/>
    </source>
</evidence>
<dbReference type="GO" id="GO:0006631">
    <property type="term" value="P:fatty acid metabolic process"/>
    <property type="evidence" value="ECO:0007669"/>
    <property type="project" value="TreeGrafter"/>
</dbReference>
<comment type="caution">
    <text evidence="3">The sequence shown here is derived from an EMBL/GenBank/DDBJ whole genome shotgun (WGS) entry which is preliminary data.</text>
</comment>
<protein>
    <recommendedName>
        <fullName evidence="2">AMP-dependent synthetase/ligase domain-containing protein</fullName>
    </recommendedName>
</protein>
<dbReference type="InterPro" id="IPR000873">
    <property type="entry name" value="AMP-dep_synth/lig_dom"/>
</dbReference>